<keyword evidence="7" id="KW-0653">Protein transport</keyword>
<dbReference type="PROSITE" id="PS52015">
    <property type="entry name" value="TONB_CTD"/>
    <property type="match status" value="1"/>
</dbReference>
<evidence type="ECO:0000256" key="5">
    <source>
        <dbReference type="ARBA" id="ARBA00022519"/>
    </source>
</evidence>
<keyword evidence="3" id="KW-0813">Transport</keyword>
<dbReference type="EMBL" id="CP159925">
    <property type="protein sequence ID" value="XCO74872.1"/>
    <property type="molecule type" value="Genomic_DNA"/>
</dbReference>
<sequence>MVRAIPSSQLRQPLDGVRIAGNTGAIAFNTVMLLLLLAPLSAPKLLLPPVDEDPIIQIPLRPKPVPPPVIEEPLPINRKPAPPTVTQPVRQEQPPTIVVDHPDPAPTDFAGIEQPQIQVAKADPPAGSDPGIQTGASLQALNNPAPPYPPQAVRDNLTGVVELEILVGVDGKPLDVSVVRSSGHRILDQAARRVVLSRWTFQPAMRDGQPVQARGRVPIEFKLAQ</sequence>
<evidence type="ECO:0000256" key="10">
    <source>
        <dbReference type="SAM" id="Phobius"/>
    </source>
</evidence>
<dbReference type="GO" id="GO:0055085">
    <property type="term" value="P:transmembrane transport"/>
    <property type="evidence" value="ECO:0007669"/>
    <property type="project" value="InterPro"/>
</dbReference>
<comment type="subcellular location">
    <subcellularLocation>
        <location evidence="1">Cell inner membrane</location>
        <topology evidence="1">Single-pass membrane protein</topology>
        <orientation evidence="1">Periplasmic side</orientation>
    </subcellularLocation>
</comment>
<dbReference type="GO" id="GO:0015031">
    <property type="term" value="P:protein transport"/>
    <property type="evidence" value="ECO:0007669"/>
    <property type="project" value="UniProtKB-KW"/>
</dbReference>
<gene>
    <name evidence="13" type="ORF">ABU614_21325</name>
    <name evidence="12" type="ORF">V2J18_14840</name>
</gene>
<dbReference type="AlphaFoldDB" id="A0AAU8MRF6"/>
<evidence type="ECO:0000256" key="8">
    <source>
        <dbReference type="ARBA" id="ARBA00022989"/>
    </source>
</evidence>
<dbReference type="GO" id="GO:0098797">
    <property type="term" value="C:plasma membrane protein complex"/>
    <property type="evidence" value="ECO:0007669"/>
    <property type="project" value="TreeGrafter"/>
</dbReference>
<evidence type="ECO:0000256" key="9">
    <source>
        <dbReference type="ARBA" id="ARBA00023136"/>
    </source>
</evidence>
<organism evidence="13">
    <name type="scientific">Lysobacter firmicutimachus</name>
    <dbReference type="NCBI Taxonomy" id="1792846"/>
    <lineage>
        <taxon>Bacteria</taxon>
        <taxon>Pseudomonadati</taxon>
        <taxon>Pseudomonadota</taxon>
        <taxon>Gammaproteobacteria</taxon>
        <taxon>Lysobacterales</taxon>
        <taxon>Lysobacteraceae</taxon>
        <taxon>Lysobacter</taxon>
    </lineage>
</organism>
<comment type="similarity">
    <text evidence="2">Belongs to the TonB family.</text>
</comment>
<evidence type="ECO:0000256" key="7">
    <source>
        <dbReference type="ARBA" id="ARBA00022927"/>
    </source>
</evidence>
<dbReference type="NCBIfam" id="TIGR01352">
    <property type="entry name" value="tonB_Cterm"/>
    <property type="match status" value="1"/>
</dbReference>
<accession>A0AAU8MRF6</accession>
<dbReference type="RefSeq" id="WP_336132139.1">
    <property type="nucleotide sequence ID" value="NZ_CP159925.1"/>
</dbReference>
<feature type="domain" description="TonB C-terminal" evidence="11">
    <location>
        <begin position="133"/>
        <end position="225"/>
    </location>
</feature>
<keyword evidence="8 10" id="KW-1133">Transmembrane helix</keyword>
<protein>
    <submittedName>
        <fullName evidence="13">TonB family protein</fullName>
    </submittedName>
</protein>
<keyword evidence="9 10" id="KW-0472">Membrane</keyword>
<name>A0AAU8MRF6_9GAMM</name>
<dbReference type="EMBL" id="JBANDL010000002">
    <property type="protein sequence ID" value="MEI2455951.1"/>
    <property type="molecule type" value="Genomic_DNA"/>
</dbReference>
<dbReference type="InterPro" id="IPR006260">
    <property type="entry name" value="TonB/TolA_C"/>
</dbReference>
<feature type="transmembrane region" description="Helical" evidence="10">
    <location>
        <begin position="19"/>
        <end position="38"/>
    </location>
</feature>
<evidence type="ECO:0000256" key="6">
    <source>
        <dbReference type="ARBA" id="ARBA00022692"/>
    </source>
</evidence>
<evidence type="ECO:0000256" key="4">
    <source>
        <dbReference type="ARBA" id="ARBA00022475"/>
    </source>
</evidence>
<evidence type="ECO:0000259" key="11">
    <source>
        <dbReference type="PROSITE" id="PS52015"/>
    </source>
</evidence>
<dbReference type="InterPro" id="IPR051045">
    <property type="entry name" value="TonB-dependent_transducer"/>
</dbReference>
<keyword evidence="5" id="KW-0997">Cell inner membrane</keyword>
<dbReference type="InterPro" id="IPR037682">
    <property type="entry name" value="TonB_C"/>
</dbReference>
<reference evidence="13" key="2">
    <citation type="submission" date="2024-06" db="EMBL/GenBank/DDBJ databases">
        <authorList>
            <person name="Li S."/>
        </authorList>
    </citation>
    <scope>NUCLEOTIDE SEQUENCE</scope>
    <source>
        <strain evidence="13">SR10</strain>
    </source>
</reference>
<dbReference type="Gene3D" id="3.30.1150.10">
    <property type="match status" value="1"/>
</dbReference>
<dbReference type="Proteomes" id="UP001387215">
    <property type="component" value="Unassembled WGS sequence"/>
</dbReference>
<evidence type="ECO:0000256" key="2">
    <source>
        <dbReference type="ARBA" id="ARBA00006555"/>
    </source>
</evidence>
<keyword evidence="4" id="KW-1003">Cell membrane</keyword>
<evidence type="ECO:0000256" key="1">
    <source>
        <dbReference type="ARBA" id="ARBA00004383"/>
    </source>
</evidence>
<dbReference type="Pfam" id="PF03544">
    <property type="entry name" value="TonB_C"/>
    <property type="match status" value="1"/>
</dbReference>
<reference evidence="12 14" key="1">
    <citation type="submission" date="2024-02" db="EMBL/GenBank/DDBJ databases">
        <title>Lysobacter Genome Sequencing and Mining.</title>
        <authorList>
            <person name="Bierman J."/>
            <person name="Walker M.C."/>
        </authorList>
    </citation>
    <scope>NUCLEOTIDE SEQUENCE [LARGE SCALE GENOMIC DNA]</scope>
    <source>
        <strain evidence="12 14">PB6250</strain>
    </source>
</reference>
<evidence type="ECO:0000256" key="3">
    <source>
        <dbReference type="ARBA" id="ARBA00022448"/>
    </source>
</evidence>
<evidence type="ECO:0000313" key="14">
    <source>
        <dbReference type="Proteomes" id="UP001387215"/>
    </source>
</evidence>
<dbReference type="PANTHER" id="PTHR33446:SF2">
    <property type="entry name" value="PROTEIN TONB"/>
    <property type="match status" value="1"/>
</dbReference>
<dbReference type="PANTHER" id="PTHR33446">
    <property type="entry name" value="PROTEIN TONB-RELATED"/>
    <property type="match status" value="1"/>
</dbReference>
<dbReference type="SUPFAM" id="SSF74653">
    <property type="entry name" value="TolA/TonB C-terminal domain"/>
    <property type="match status" value="1"/>
</dbReference>
<evidence type="ECO:0000313" key="12">
    <source>
        <dbReference type="EMBL" id="MEI2455951.1"/>
    </source>
</evidence>
<dbReference type="GO" id="GO:0031992">
    <property type="term" value="F:energy transducer activity"/>
    <property type="evidence" value="ECO:0007669"/>
    <property type="project" value="TreeGrafter"/>
</dbReference>
<keyword evidence="14" id="KW-1185">Reference proteome</keyword>
<proteinExistence type="inferred from homology"/>
<evidence type="ECO:0000313" key="13">
    <source>
        <dbReference type="EMBL" id="XCO74872.1"/>
    </source>
</evidence>
<keyword evidence="6 10" id="KW-0812">Transmembrane</keyword>